<dbReference type="AlphaFoldDB" id="A0A061A3S2"/>
<proteinExistence type="predicted"/>
<evidence type="ECO:0000313" key="1">
    <source>
        <dbReference type="EMBL" id="CDR17468.1"/>
    </source>
</evidence>
<accession>A0A061A3S2</accession>
<dbReference type="HOGENOM" id="CLU_3426750_0_0_11"/>
<dbReference type="EMBL" id="LK022848">
    <property type="protein sequence ID" value="CDR17468.1"/>
    <property type="molecule type" value="Genomic_DNA"/>
</dbReference>
<sequence length="21" mass="2484">MRIQDNFTHDNGDGILLCQHR</sequence>
<name>A0A061A3S2_9ACTN</name>
<gene>
    <name evidence="1" type="ORF">SIRAN9459</name>
</gene>
<reference evidence="1" key="1">
    <citation type="submission" date="2014-05" db="EMBL/GenBank/DDBJ databases">
        <authorList>
            <person name="Horn Fabian"/>
        </authorList>
    </citation>
    <scope>NUCLEOTIDE SEQUENCE</scope>
</reference>
<organism evidence="1">
    <name type="scientific">Streptomyces iranensis</name>
    <dbReference type="NCBI Taxonomy" id="576784"/>
    <lineage>
        <taxon>Bacteria</taxon>
        <taxon>Bacillati</taxon>
        <taxon>Actinomycetota</taxon>
        <taxon>Actinomycetes</taxon>
        <taxon>Kitasatosporales</taxon>
        <taxon>Streptomycetaceae</taxon>
        <taxon>Streptomyces</taxon>
        <taxon>Streptomyces violaceusniger group</taxon>
    </lineage>
</organism>
<protein>
    <submittedName>
        <fullName evidence="1">Uncharacterized protein</fullName>
    </submittedName>
</protein>